<dbReference type="InterPro" id="IPR005625">
    <property type="entry name" value="PepSY-ass_TM"/>
</dbReference>
<feature type="transmembrane region" description="Helical" evidence="1">
    <location>
        <begin position="12"/>
        <end position="35"/>
    </location>
</feature>
<organism evidence="2 3">
    <name type="scientific">Abyssibacter profundi</name>
    <dbReference type="NCBI Taxonomy" id="2182787"/>
    <lineage>
        <taxon>Bacteria</taxon>
        <taxon>Pseudomonadati</taxon>
        <taxon>Pseudomonadota</taxon>
        <taxon>Gammaproteobacteria</taxon>
        <taxon>Chromatiales</taxon>
        <taxon>Oceanococcaceae</taxon>
        <taxon>Abyssibacter</taxon>
    </lineage>
</organism>
<dbReference type="RefSeq" id="WP_109720362.1">
    <property type="nucleotide sequence ID" value="NZ_QEQK01000008.1"/>
</dbReference>
<protein>
    <submittedName>
        <fullName evidence="2">PepSY domain-containing protein</fullName>
    </submittedName>
</protein>
<dbReference type="PANTHER" id="PTHR34219:SF3">
    <property type="entry name" value="BLL7967 PROTEIN"/>
    <property type="match status" value="1"/>
</dbReference>
<proteinExistence type="predicted"/>
<reference evidence="2 3" key="1">
    <citation type="submission" date="2018-05" db="EMBL/GenBank/DDBJ databases">
        <title>Abyssibacter profundi OUC007T gen. nov., sp. nov, a marine bacterium isolated from seawater of the Mariana Trench.</title>
        <authorList>
            <person name="Zhou S."/>
        </authorList>
    </citation>
    <scope>NUCLEOTIDE SEQUENCE [LARGE SCALE GENOMIC DNA]</scope>
    <source>
        <strain evidence="2 3">OUC007</strain>
    </source>
</reference>
<dbReference type="Pfam" id="PF03929">
    <property type="entry name" value="PepSY_TM"/>
    <property type="match status" value="1"/>
</dbReference>
<dbReference type="PANTHER" id="PTHR34219">
    <property type="entry name" value="IRON-REGULATED INNER MEMBRANE PROTEIN-RELATED"/>
    <property type="match status" value="1"/>
</dbReference>
<name>A0A363UK02_9GAMM</name>
<gene>
    <name evidence="2" type="ORF">DEH80_10000</name>
</gene>
<accession>A0A363UK02</accession>
<keyword evidence="3" id="KW-1185">Reference proteome</keyword>
<comment type="caution">
    <text evidence="2">The sequence shown here is derived from an EMBL/GenBank/DDBJ whole genome shotgun (WGS) entry which is preliminary data.</text>
</comment>
<sequence length="236" mass="26467">MLWRRRVRQVHRWLGLLIAIQLTLWVAGGFTMAFLDLDAVRGAHRVANAATVDLRAAGPVSPPGDLLAGFGKTVTDLRLTHWLGQPVYRVETSNDSYLIDARTGARLDPIESTQALAVAQADYAGDASGAVVRLVDTPHYETRGRELPLWQIAVNDDLGTRIYVSPQTGEVVARRNNLWRIFDFVWMLHIMDYDDRDDFNHPLLLITAGTALLFVISGLWMLVFAFRRKSRGSRTA</sequence>
<evidence type="ECO:0000313" key="3">
    <source>
        <dbReference type="Proteomes" id="UP000251800"/>
    </source>
</evidence>
<keyword evidence="1" id="KW-0472">Membrane</keyword>
<evidence type="ECO:0000313" key="2">
    <source>
        <dbReference type="EMBL" id="PWN55751.1"/>
    </source>
</evidence>
<evidence type="ECO:0000256" key="1">
    <source>
        <dbReference type="SAM" id="Phobius"/>
    </source>
</evidence>
<keyword evidence="1" id="KW-0812">Transmembrane</keyword>
<dbReference type="Proteomes" id="UP000251800">
    <property type="component" value="Unassembled WGS sequence"/>
</dbReference>
<dbReference type="AlphaFoldDB" id="A0A363UK02"/>
<dbReference type="OrthoDB" id="9806195at2"/>
<feature type="transmembrane region" description="Helical" evidence="1">
    <location>
        <begin position="203"/>
        <end position="226"/>
    </location>
</feature>
<dbReference type="EMBL" id="QEQK01000008">
    <property type="protein sequence ID" value="PWN55751.1"/>
    <property type="molecule type" value="Genomic_DNA"/>
</dbReference>
<keyword evidence="1" id="KW-1133">Transmembrane helix</keyword>